<dbReference type="EMBL" id="WVUK01000051">
    <property type="protein sequence ID" value="KAF7494891.1"/>
    <property type="molecule type" value="Genomic_DNA"/>
</dbReference>
<dbReference type="OrthoDB" id="9348951at2759"/>
<gene>
    <name evidence="10" type="primary">SSS_973g</name>
    <name evidence="11" type="ORF">QR98_0071140</name>
    <name evidence="10" type="ORF">SSS_973</name>
</gene>
<organism evidence="11 14">
    <name type="scientific">Sarcoptes scabiei</name>
    <name type="common">Itch mite</name>
    <name type="synonym">Acarus scabiei</name>
    <dbReference type="NCBI Taxonomy" id="52283"/>
    <lineage>
        <taxon>Eukaryota</taxon>
        <taxon>Metazoa</taxon>
        <taxon>Ecdysozoa</taxon>
        <taxon>Arthropoda</taxon>
        <taxon>Chelicerata</taxon>
        <taxon>Arachnida</taxon>
        <taxon>Acari</taxon>
        <taxon>Acariformes</taxon>
        <taxon>Sarcoptiformes</taxon>
        <taxon>Astigmata</taxon>
        <taxon>Psoroptidia</taxon>
        <taxon>Sarcoptoidea</taxon>
        <taxon>Sarcoptidae</taxon>
        <taxon>Sarcoptinae</taxon>
        <taxon>Sarcoptes</taxon>
    </lineage>
</organism>
<keyword evidence="2" id="KW-0479">Metal-binding</keyword>
<keyword evidence="13" id="KW-1185">Reference proteome</keyword>
<keyword evidence="3" id="KW-0863">Zinc-finger</keyword>
<evidence type="ECO:0000256" key="2">
    <source>
        <dbReference type="ARBA" id="ARBA00022723"/>
    </source>
</evidence>
<evidence type="ECO:0000256" key="4">
    <source>
        <dbReference type="ARBA" id="ARBA00022833"/>
    </source>
</evidence>
<dbReference type="VEuPathDB" id="VectorBase:SSCA000312"/>
<evidence type="ECO:0000313" key="11">
    <source>
        <dbReference type="EMBL" id="KPM08592.1"/>
    </source>
</evidence>
<dbReference type="InterPro" id="IPR028020">
    <property type="entry name" value="ASX_DEUBAD_dom"/>
</dbReference>
<feature type="region of interest" description="Disordered" evidence="8">
    <location>
        <begin position="648"/>
        <end position="680"/>
    </location>
</feature>
<keyword evidence="6" id="KW-0804">Transcription</keyword>
<dbReference type="AlphaFoldDB" id="A0A132AC84"/>
<keyword evidence="5" id="KW-0805">Transcription regulation</keyword>
<accession>A0A132AC84</accession>
<reference evidence="10" key="3">
    <citation type="submission" date="2020-01" db="EMBL/GenBank/DDBJ databases">
        <authorList>
            <person name="Korhonen P.K.K."/>
            <person name="Guangxu M.G."/>
            <person name="Wang T.W."/>
            <person name="Stroehlein A.J.S."/>
            <person name="Young N.D."/>
            <person name="Ang C.-S.A."/>
            <person name="Fernando D.W.F."/>
            <person name="Lu H.L."/>
            <person name="Taylor S.T."/>
            <person name="Ehtesham M.E.M."/>
            <person name="Najaraj S.H.N."/>
            <person name="Harsha G.H.G."/>
            <person name="Madugundu A.M."/>
            <person name="Renuse S.R."/>
            <person name="Holt D.H."/>
            <person name="Pandey A.P."/>
            <person name="Papenfuss A.P."/>
            <person name="Gasser R.B.G."/>
            <person name="Fischer K.F."/>
        </authorList>
    </citation>
    <scope>NUCLEOTIDE SEQUENCE</scope>
    <source>
        <strain evidence="10">SSS_KF_BRIS2020</strain>
    </source>
</reference>
<feature type="domain" description="DEUBAD" evidence="9">
    <location>
        <begin position="17"/>
        <end position="132"/>
    </location>
</feature>
<evidence type="ECO:0000256" key="6">
    <source>
        <dbReference type="ARBA" id="ARBA00023163"/>
    </source>
</evidence>
<dbReference type="GO" id="GO:0003682">
    <property type="term" value="F:chromatin binding"/>
    <property type="evidence" value="ECO:0007669"/>
    <property type="project" value="TreeGrafter"/>
</dbReference>
<dbReference type="GO" id="GO:0009887">
    <property type="term" value="P:animal organ morphogenesis"/>
    <property type="evidence" value="ECO:0007669"/>
    <property type="project" value="TreeGrafter"/>
</dbReference>
<comment type="subcellular location">
    <subcellularLocation>
        <location evidence="1">Nucleus</location>
    </subcellularLocation>
</comment>
<dbReference type="EMBL" id="JXLN01012531">
    <property type="protein sequence ID" value="KPM08592.1"/>
    <property type="molecule type" value="Genomic_DNA"/>
</dbReference>
<evidence type="ECO:0000313" key="12">
    <source>
        <dbReference type="EnsemblMetazoa" id="KAF7494891.1"/>
    </source>
</evidence>
<dbReference type="PANTHER" id="PTHR13578">
    <property type="entry name" value="ADDITIONAL SEX COMBS LIKE PROTEIN ASXL"/>
    <property type="match status" value="1"/>
</dbReference>
<reference evidence="11 14" key="1">
    <citation type="journal article" date="2015" name="Parasit. Vectors">
        <title>Draft genome of the scabies mite.</title>
        <authorList>
            <person name="Rider S.D.Jr."/>
            <person name="Morgan M.S."/>
            <person name="Arlian L.G."/>
        </authorList>
    </citation>
    <scope>NUCLEOTIDE SEQUENCE [LARGE SCALE GENOMIC DNA]</scope>
    <source>
        <strain evidence="11">Arlian Lab</strain>
    </source>
</reference>
<reference evidence="12" key="4">
    <citation type="submission" date="2022-06" db="UniProtKB">
        <authorList>
            <consortium name="EnsemblMetazoa"/>
        </authorList>
    </citation>
    <scope>IDENTIFICATION</scope>
</reference>
<dbReference type="Proteomes" id="UP000616769">
    <property type="component" value="Unassembled WGS sequence"/>
</dbReference>
<keyword evidence="7" id="KW-0539">Nucleus</keyword>
<evidence type="ECO:0000256" key="3">
    <source>
        <dbReference type="ARBA" id="ARBA00022771"/>
    </source>
</evidence>
<feature type="compositionally biased region" description="Polar residues" evidence="8">
    <location>
        <begin position="654"/>
        <end position="667"/>
    </location>
</feature>
<evidence type="ECO:0000313" key="13">
    <source>
        <dbReference type="Proteomes" id="UP000070412"/>
    </source>
</evidence>
<evidence type="ECO:0000259" key="9">
    <source>
        <dbReference type="PROSITE" id="PS51916"/>
    </source>
</evidence>
<evidence type="ECO:0000256" key="5">
    <source>
        <dbReference type="ARBA" id="ARBA00023015"/>
    </source>
</evidence>
<dbReference type="PROSITE" id="PS51916">
    <property type="entry name" value="DEUBAD"/>
    <property type="match status" value="1"/>
</dbReference>
<evidence type="ECO:0000256" key="8">
    <source>
        <dbReference type="SAM" id="MobiDB-lite"/>
    </source>
</evidence>
<dbReference type="InterPro" id="IPR024811">
    <property type="entry name" value="ASX/ASX-like"/>
</dbReference>
<protein>
    <submittedName>
        <fullName evidence="10">Polycomb protein Asx</fullName>
    </submittedName>
</protein>
<keyword evidence="4" id="KW-0862">Zinc</keyword>
<proteinExistence type="predicted"/>
<dbReference type="Pfam" id="PF13919">
    <property type="entry name" value="ASXH"/>
    <property type="match status" value="1"/>
</dbReference>
<sequence length="969" mass="110293">MSKSKQTKNGKLDLSTRNSIFTTIDLSQFLNKSAFANLPDYCKYHLIKLLPNKDQIISSNNVTSASENAFANEYFSRAIKSFSERLKGGKLTNQYLKRLKKRKQKQKLRLDPLKLKYFEPYFVNPEKDIKIPFDKANSVQHRKNAQRSIQNGEMKILLECYQRLRRIFGDKPCERNTALLLQQKSHLKSAKYFYRSRLKQKSQDSSQSRNSDLDLKNDGTDLTICTIHNQTDDANDIEPIPSNDLFDESLMPNEAESKLHGTSYPKTVSDLFEIITDVENDTIPILNSNHYLCNENSFLLSKGSQNDVRVSPRKASVISKSFDGEKFSTLSVDNFENSNVPITRNELPSTNSDLTTKPIRVPVVVFDDKQSGSERPKIFLIKKLESPETATANSIPINVLIEPNKLPQIFEAKNQEDSKFDFVHNPSVFPVLDQTKSIHQTKLTSSDSSENTSTLVHSSFVNNNVVKTKYETGTQVTKRNSRRTKASIIPTKNGSSDAVDMNAIKSRKTIIKKNYKTETVCKPKNQFTDHPPNRNDSQPKVVRFHVMIQGNEDPQFIQNFTFDNDQCMMKTIDGRYLPSEQSKRTISDCKTTRKKKLNYVANKSQSQRKDKKSSSKIQSSMDRNILSPNNFPHKNAEIEESKSCLSDLEMNKYPPSNSGISTTINVPSSISSSKRNDDSLSTKDKVVATSAFAPAQNFISTLPKDDSADQQIQIIGMQKLDLNTFQTPSDWFNIDVTDLKMIDIEKNPMLSQLEMHQSIILGENDLNHSNVSVDDDSHYPQFQMLANTDEVSDSIIDRLLSSSTSNSSQGTRTTIYNNDKIYDLSGNFRRQAAPKGLFQAQEMMTFVTKNTEHENNRDMSMPNQRFYLMSDEATIVGSNNNWNQQQHQQEDIQNSSQVSLVCFNHDRSQEEEKLFLKNQSNYIRNNHHIVQLSTASIENVINSEATASLDNLANTEDENSWVWKSFSDI</sequence>
<feature type="region of interest" description="Disordered" evidence="8">
    <location>
        <begin position="597"/>
        <end position="634"/>
    </location>
</feature>
<evidence type="ECO:0000313" key="14">
    <source>
        <dbReference type="Proteomes" id="UP000616769"/>
    </source>
</evidence>
<reference evidence="13" key="2">
    <citation type="journal article" date="2020" name="PLoS Negl. Trop. Dis.">
        <title>High-quality nuclear genome for Sarcoptes scabiei-A critical resource for a neglected parasite.</title>
        <authorList>
            <person name="Korhonen P.K."/>
            <person name="Gasser R.B."/>
            <person name="Ma G."/>
            <person name="Wang T."/>
            <person name="Stroehlein A.J."/>
            <person name="Young N.D."/>
            <person name="Ang C.S."/>
            <person name="Fernando D.D."/>
            <person name="Lu H.C."/>
            <person name="Taylor S."/>
            <person name="Reynolds S.L."/>
            <person name="Mofiz E."/>
            <person name="Najaraj S.H."/>
            <person name="Gowda H."/>
            <person name="Madugundu A."/>
            <person name="Renuse S."/>
            <person name="Holt D."/>
            <person name="Pandey A."/>
            <person name="Papenfuss A.T."/>
            <person name="Fischer K."/>
        </authorList>
    </citation>
    <scope>NUCLEOTIDE SEQUENCE [LARGE SCALE GENOMIC DNA]</scope>
</reference>
<name>A0A132AC84_SARSC</name>
<dbReference type="GO" id="GO:0045944">
    <property type="term" value="P:positive regulation of transcription by RNA polymerase II"/>
    <property type="evidence" value="ECO:0007669"/>
    <property type="project" value="TreeGrafter"/>
</dbReference>
<evidence type="ECO:0000313" key="10">
    <source>
        <dbReference type="EMBL" id="KAF7494891.1"/>
    </source>
</evidence>
<dbReference type="EnsemblMetazoa" id="SSS_973s_mrna">
    <property type="protein sequence ID" value="KAF7494891.1"/>
    <property type="gene ID" value="SSS_973"/>
</dbReference>
<dbReference type="PANTHER" id="PTHR13578:SF20">
    <property type="entry name" value="POLYCOMB PROTEIN ASX"/>
    <property type="match status" value="1"/>
</dbReference>
<evidence type="ECO:0000256" key="1">
    <source>
        <dbReference type="ARBA" id="ARBA00004123"/>
    </source>
</evidence>
<dbReference type="InterPro" id="IPR044867">
    <property type="entry name" value="DEUBAD_dom"/>
</dbReference>
<dbReference type="Proteomes" id="UP000070412">
    <property type="component" value="Unassembled WGS sequence"/>
</dbReference>
<dbReference type="GO" id="GO:0035517">
    <property type="term" value="C:PR-DUB complex"/>
    <property type="evidence" value="ECO:0007669"/>
    <property type="project" value="TreeGrafter"/>
</dbReference>
<dbReference type="GO" id="GO:0008270">
    <property type="term" value="F:zinc ion binding"/>
    <property type="evidence" value="ECO:0007669"/>
    <property type="project" value="UniProtKB-KW"/>
</dbReference>
<evidence type="ECO:0000256" key="7">
    <source>
        <dbReference type="ARBA" id="ARBA00023242"/>
    </source>
</evidence>